<dbReference type="PANTHER" id="PTHR44051:SF8">
    <property type="entry name" value="GLUTATHIONE S-TRANSFERASE GSTA"/>
    <property type="match status" value="1"/>
</dbReference>
<evidence type="ECO:0000313" key="4">
    <source>
        <dbReference type="Proteomes" id="UP000325614"/>
    </source>
</evidence>
<keyword evidence="4" id="KW-1185">Reference proteome</keyword>
<dbReference type="InterPro" id="IPR036282">
    <property type="entry name" value="Glutathione-S-Trfase_C_sf"/>
</dbReference>
<dbReference type="SUPFAM" id="SSF47616">
    <property type="entry name" value="GST C-terminal domain-like"/>
    <property type="match status" value="1"/>
</dbReference>
<dbReference type="PROSITE" id="PS50405">
    <property type="entry name" value="GST_CTER"/>
    <property type="match status" value="1"/>
</dbReference>
<dbReference type="Gene3D" id="1.20.1050.10">
    <property type="match status" value="1"/>
</dbReference>
<evidence type="ECO:0000259" key="1">
    <source>
        <dbReference type="PROSITE" id="PS50404"/>
    </source>
</evidence>
<feature type="domain" description="GST N-terminal" evidence="1">
    <location>
        <begin position="1"/>
        <end position="81"/>
    </location>
</feature>
<evidence type="ECO:0000259" key="2">
    <source>
        <dbReference type="PROSITE" id="PS50405"/>
    </source>
</evidence>
<feature type="domain" description="GST C-terminal" evidence="2">
    <location>
        <begin position="87"/>
        <end position="206"/>
    </location>
</feature>
<dbReference type="Pfam" id="PF00043">
    <property type="entry name" value="GST_C"/>
    <property type="match status" value="1"/>
</dbReference>
<dbReference type="Proteomes" id="UP000325614">
    <property type="component" value="Chromosome"/>
</dbReference>
<dbReference type="KEGG" id="mico:GDR74_06850"/>
<dbReference type="CDD" id="cd03188">
    <property type="entry name" value="GST_C_Beta"/>
    <property type="match status" value="1"/>
</dbReference>
<dbReference type="SUPFAM" id="SSF52833">
    <property type="entry name" value="Thioredoxin-like"/>
    <property type="match status" value="1"/>
</dbReference>
<organism evidence="3 4">
    <name type="scientific">Microvirga thermotolerans</name>
    <dbReference type="NCBI Taxonomy" id="2651334"/>
    <lineage>
        <taxon>Bacteria</taxon>
        <taxon>Pseudomonadati</taxon>
        <taxon>Pseudomonadota</taxon>
        <taxon>Alphaproteobacteria</taxon>
        <taxon>Hyphomicrobiales</taxon>
        <taxon>Methylobacteriaceae</taxon>
        <taxon>Microvirga</taxon>
    </lineage>
</organism>
<dbReference type="NCBIfam" id="NF007831">
    <property type="entry name" value="PRK10542.1"/>
    <property type="match status" value="1"/>
</dbReference>
<dbReference type="EMBL" id="CP045423">
    <property type="protein sequence ID" value="QFU15963.1"/>
    <property type="molecule type" value="Genomic_DNA"/>
</dbReference>
<dbReference type="EC" id="2.5.1.18" evidence="3"/>
<dbReference type="SFLD" id="SFLDG01150">
    <property type="entry name" value="Main.1:_Beta-like"/>
    <property type="match status" value="1"/>
</dbReference>
<proteinExistence type="predicted"/>
<dbReference type="GO" id="GO:0004364">
    <property type="term" value="F:glutathione transferase activity"/>
    <property type="evidence" value="ECO:0007669"/>
    <property type="project" value="UniProtKB-EC"/>
</dbReference>
<dbReference type="InterPro" id="IPR036249">
    <property type="entry name" value="Thioredoxin-like_sf"/>
</dbReference>
<dbReference type="CDD" id="cd03057">
    <property type="entry name" value="GST_N_Beta"/>
    <property type="match status" value="1"/>
</dbReference>
<evidence type="ECO:0000313" key="3">
    <source>
        <dbReference type="EMBL" id="QFU15963.1"/>
    </source>
</evidence>
<dbReference type="InterPro" id="IPR010987">
    <property type="entry name" value="Glutathione-S-Trfase_C-like"/>
</dbReference>
<protein>
    <submittedName>
        <fullName evidence="3">Glutathione transferase GstA</fullName>
        <ecNumber evidence="3">2.5.1.18</ecNumber>
    </submittedName>
</protein>
<keyword evidence="3" id="KW-0808">Transferase</keyword>
<dbReference type="Gene3D" id="3.40.30.10">
    <property type="entry name" value="Glutaredoxin"/>
    <property type="match status" value="1"/>
</dbReference>
<dbReference type="InterPro" id="IPR004046">
    <property type="entry name" value="GST_C"/>
</dbReference>
<dbReference type="AlphaFoldDB" id="A0A5P9JU57"/>
<gene>
    <name evidence="3" type="primary">gstA</name>
    <name evidence="3" type="ORF">GDR74_06850</name>
</gene>
<name>A0A5P9JU57_9HYPH</name>
<accession>A0A5P9JU57</accession>
<sequence>MKLYYSPAACSLAVHIAAREAGIRFDLVKVDLLKHRLETGEPLTSVNRKNVVPVLELDSGERLTEAAVILQWLADKAGDRDLLPAPGSLERVRVQEWLNFVATELHKSFSPWLWHPETEEGTKKTVRERLAARFAILDEELSGRDYLTGDRFTVADAYAFTIVNWSNLLNVDLKPYANLRAYMDRVAARPAVRQAMSAEGLLKEAA</sequence>
<dbReference type="RefSeq" id="WP_152585608.1">
    <property type="nucleotide sequence ID" value="NZ_CP045423.1"/>
</dbReference>
<dbReference type="InterPro" id="IPR040079">
    <property type="entry name" value="Glutathione_S-Trfase"/>
</dbReference>
<dbReference type="SFLD" id="SFLDG00358">
    <property type="entry name" value="Main_(cytGST)"/>
    <property type="match status" value="1"/>
</dbReference>
<reference evidence="3 4" key="1">
    <citation type="submission" date="2019-10" db="EMBL/GenBank/DDBJ databases">
        <title>Isolation, Identification of Microvirga thermotolerans HR1, a novel thermophilic bacterium and Comparative Genomics of the genus Microvirga.</title>
        <authorList>
            <person name="Li J."/>
            <person name="Zhang W."/>
            <person name="Lin M."/>
            <person name="Wang J."/>
        </authorList>
    </citation>
    <scope>NUCLEOTIDE SEQUENCE [LARGE SCALE GENOMIC DNA]</scope>
    <source>
        <strain evidence="3 4">HR1</strain>
    </source>
</reference>
<dbReference type="PANTHER" id="PTHR44051">
    <property type="entry name" value="GLUTATHIONE S-TRANSFERASE-RELATED"/>
    <property type="match status" value="1"/>
</dbReference>
<dbReference type="SFLD" id="SFLDS00019">
    <property type="entry name" value="Glutathione_Transferase_(cytos"/>
    <property type="match status" value="1"/>
</dbReference>
<dbReference type="InterPro" id="IPR004045">
    <property type="entry name" value="Glutathione_S-Trfase_N"/>
</dbReference>
<dbReference type="PROSITE" id="PS50404">
    <property type="entry name" value="GST_NTER"/>
    <property type="match status" value="1"/>
</dbReference>
<dbReference type="Pfam" id="PF13409">
    <property type="entry name" value="GST_N_2"/>
    <property type="match status" value="1"/>
</dbReference>